<feature type="transmembrane region" description="Helical" evidence="2">
    <location>
        <begin position="77"/>
        <end position="99"/>
    </location>
</feature>
<evidence type="ECO:0000256" key="1">
    <source>
        <dbReference type="SAM" id="MobiDB-lite"/>
    </source>
</evidence>
<feature type="transmembrane region" description="Helical" evidence="2">
    <location>
        <begin position="12"/>
        <end position="32"/>
    </location>
</feature>
<dbReference type="EMBL" id="BAAAVS010000046">
    <property type="protein sequence ID" value="GAA3042920.1"/>
    <property type="molecule type" value="Genomic_DNA"/>
</dbReference>
<protein>
    <recommendedName>
        <fullName evidence="5">DUF2637 domain-containing protein</fullName>
    </recommendedName>
</protein>
<feature type="transmembrane region" description="Helical" evidence="2">
    <location>
        <begin position="111"/>
        <end position="133"/>
    </location>
</feature>
<proteinExistence type="predicted"/>
<keyword evidence="2" id="KW-0472">Membrane</keyword>
<dbReference type="Pfam" id="PF10935">
    <property type="entry name" value="DUF2637"/>
    <property type="match status" value="1"/>
</dbReference>
<evidence type="ECO:0008006" key="5">
    <source>
        <dbReference type="Google" id="ProtNLM"/>
    </source>
</evidence>
<organism evidence="3 4">
    <name type="scientific">Gordonia defluvii</name>
    <dbReference type="NCBI Taxonomy" id="283718"/>
    <lineage>
        <taxon>Bacteria</taxon>
        <taxon>Bacillati</taxon>
        <taxon>Actinomycetota</taxon>
        <taxon>Actinomycetes</taxon>
        <taxon>Mycobacteriales</taxon>
        <taxon>Gordoniaceae</taxon>
        <taxon>Gordonia</taxon>
    </lineage>
</organism>
<dbReference type="RefSeq" id="WP_344716776.1">
    <property type="nucleotide sequence ID" value="NZ_BAAAVS010000046.1"/>
</dbReference>
<dbReference type="InterPro" id="IPR021235">
    <property type="entry name" value="DUF2637"/>
</dbReference>
<dbReference type="Proteomes" id="UP001501035">
    <property type="component" value="Unassembled WGS sequence"/>
</dbReference>
<keyword evidence="4" id="KW-1185">Reference proteome</keyword>
<feature type="region of interest" description="Disordered" evidence="1">
    <location>
        <begin position="183"/>
        <end position="230"/>
    </location>
</feature>
<name>A0ABP6LKF2_9ACTN</name>
<evidence type="ECO:0000313" key="4">
    <source>
        <dbReference type="Proteomes" id="UP001501035"/>
    </source>
</evidence>
<sequence>MKPDTYGRGLYLAVLVFVSLLSVVGNAVYAYAATASTTPSLPPGWAAAAHMIPPVLLLLVTEVLATASTRFTGRGRAWALSGVVVIAAAAFTLSFDALYEVARMAKVRAELAWLVPVMLDVAIIVCTVLVLMASRQIQRDRALADRLVAGGGSTNADWVADRPTTSAVADPTLVDPVADQPVSQVADQPAAVADSVADQPVTGGSPQAAAAAASEPPVAAAPQSATDEVADRPVAGGPVVVADTVDPPASQTADSVADQPAATVADFEPEVADLADLAERVHRESGTTKPVEIVAQVLELARQGDLSQRAIAAEAGVDRTLVSRWTKVAEGIDRPQLAAVK</sequence>
<reference evidence="4" key="1">
    <citation type="journal article" date="2019" name="Int. J. Syst. Evol. Microbiol.">
        <title>The Global Catalogue of Microorganisms (GCM) 10K type strain sequencing project: providing services to taxonomists for standard genome sequencing and annotation.</title>
        <authorList>
            <consortium name="The Broad Institute Genomics Platform"/>
            <consortium name="The Broad Institute Genome Sequencing Center for Infectious Disease"/>
            <person name="Wu L."/>
            <person name="Ma J."/>
        </authorList>
    </citation>
    <scope>NUCLEOTIDE SEQUENCE [LARGE SCALE GENOMIC DNA]</scope>
    <source>
        <strain evidence="4">JCM 14234</strain>
    </source>
</reference>
<keyword evidence="2" id="KW-0812">Transmembrane</keyword>
<accession>A0ABP6LKF2</accession>
<comment type="caution">
    <text evidence="3">The sequence shown here is derived from an EMBL/GenBank/DDBJ whole genome shotgun (WGS) entry which is preliminary data.</text>
</comment>
<evidence type="ECO:0000256" key="2">
    <source>
        <dbReference type="SAM" id="Phobius"/>
    </source>
</evidence>
<feature type="transmembrane region" description="Helical" evidence="2">
    <location>
        <begin position="44"/>
        <end position="65"/>
    </location>
</feature>
<keyword evidence="2" id="KW-1133">Transmembrane helix</keyword>
<evidence type="ECO:0000313" key="3">
    <source>
        <dbReference type="EMBL" id="GAA3042920.1"/>
    </source>
</evidence>
<gene>
    <name evidence="3" type="ORF">GCM10010528_23170</name>
</gene>
<feature type="compositionally biased region" description="Low complexity" evidence="1">
    <location>
        <begin position="205"/>
        <end position="225"/>
    </location>
</feature>